<dbReference type="EMBL" id="CAEKDK010000001">
    <property type="protein sequence ID" value="CAB4264319.1"/>
    <property type="molecule type" value="Genomic_DNA"/>
</dbReference>
<organism evidence="1 2">
    <name type="scientific">Prunus armeniaca</name>
    <name type="common">Apricot</name>
    <name type="synonym">Armeniaca vulgaris</name>
    <dbReference type="NCBI Taxonomy" id="36596"/>
    <lineage>
        <taxon>Eukaryota</taxon>
        <taxon>Viridiplantae</taxon>
        <taxon>Streptophyta</taxon>
        <taxon>Embryophyta</taxon>
        <taxon>Tracheophyta</taxon>
        <taxon>Spermatophyta</taxon>
        <taxon>Magnoliopsida</taxon>
        <taxon>eudicotyledons</taxon>
        <taxon>Gunneridae</taxon>
        <taxon>Pentapetalae</taxon>
        <taxon>rosids</taxon>
        <taxon>fabids</taxon>
        <taxon>Rosales</taxon>
        <taxon>Rosaceae</taxon>
        <taxon>Amygdaloideae</taxon>
        <taxon>Amygdaleae</taxon>
        <taxon>Prunus</taxon>
    </lineage>
</organism>
<proteinExistence type="predicted"/>
<dbReference type="AlphaFoldDB" id="A0A6J5TKY5"/>
<protein>
    <submittedName>
        <fullName evidence="1">Uncharacterized protein</fullName>
    </submittedName>
</protein>
<sequence length="140" mass="15440">MAKYLHRIQEARDLLCVVGVSVDDKDIVILALNGYQQPTVAKFPIWPAPNIKVSVEKEANESSFLESASSVFSSETFLMVSRNTDLGPPRHIFGLDEFFLAPSMARLQSTNTLSDFYIDSTATLCALKGFVVLANGDDTY</sequence>
<reference evidence="1 2" key="1">
    <citation type="submission" date="2020-05" db="EMBL/GenBank/DDBJ databases">
        <authorList>
            <person name="Campoy J."/>
            <person name="Schneeberger K."/>
            <person name="Spophaly S."/>
        </authorList>
    </citation>
    <scope>NUCLEOTIDE SEQUENCE [LARGE SCALE GENOMIC DNA]</scope>
    <source>
        <strain evidence="1">PruArmRojPasFocal</strain>
    </source>
</reference>
<name>A0A6J5TKY5_PRUAR</name>
<dbReference type="Proteomes" id="UP000507222">
    <property type="component" value="Unassembled WGS sequence"/>
</dbReference>
<evidence type="ECO:0000313" key="2">
    <source>
        <dbReference type="Proteomes" id="UP000507222"/>
    </source>
</evidence>
<accession>A0A6J5TKY5</accession>
<evidence type="ECO:0000313" key="1">
    <source>
        <dbReference type="EMBL" id="CAB4264319.1"/>
    </source>
</evidence>
<gene>
    <name evidence="1" type="ORF">CURHAP_LOCUS6057</name>
</gene>